<name>A0A1I5GN61_9FIRM</name>
<sequence>MVKHQKVKSLFLMEIKYRWITYYQRKINKMLENGISLNHPHLVSTYCKYEKHIYKIFEMKENFEKETNEKIVFYQNFAPVKEKTGVMDVVMGTIKGSLFL</sequence>
<proteinExistence type="predicted"/>
<protein>
    <submittedName>
        <fullName evidence="1">Uncharacterized protein</fullName>
    </submittedName>
</protein>
<dbReference type="Proteomes" id="UP000198806">
    <property type="component" value="Unassembled WGS sequence"/>
</dbReference>
<dbReference type="RefSeq" id="WP_091687171.1">
    <property type="nucleotide sequence ID" value="NZ_BAABFM010000073.1"/>
</dbReference>
<accession>A0A1I5GN61</accession>
<dbReference type="AlphaFoldDB" id="A0A1I5GN61"/>
<organism evidence="1 2">
    <name type="scientific">Anaerocolumna aminovalerica</name>
    <dbReference type="NCBI Taxonomy" id="1527"/>
    <lineage>
        <taxon>Bacteria</taxon>
        <taxon>Bacillati</taxon>
        <taxon>Bacillota</taxon>
        <taxon>Clostridia</taxon>
        <taxon>Lachnospirales</taxon>
        <taxon>Lachnospiraceae</taxon>
        <taxon>Anaerocolumna</taxon>
    </lineage>
</organism>
<gene>
    <name evidence="1" type="ORF">SAMN04489757_1215</name>
</gene>
<reference evidence="1 2" key="1">
    <citation type="submission" date="2016-10" db="EMBL/GenBank/DDBJ databases">
        <authorList>
            <person name="de Groot N.N."/>
        </authorList>
    </citation>
    <scope>NUCLEOTIDE SEQUENCE [LARGE SCALE GENOMIC DNA]</scope>
    <source>
        <strain evidence="1 2">DSM 1283</strain>
    </source>
</reference>
<evidence type="ECO:0000313" key="2">
    <source>
        <dbReference type="Proteomes" id="UP000198806"/>
    </source>
</evidence>
<dbReference type="EMBL" id="FOWD01000021">
    <property type="protein sequence ID" value="SFO37425.1"/>
    <property type="molecule type" value="Genomic_DNA"/>
</dbReference>
<evidence type="ECO:0000313" key="1">
    <source>
        <dbReference type="EMBL" id="SFO37425.1"/>
    </source>
</evidence>
<keyword evidence="2" id="KW-1185">Reference proteome</keyword>